<accession>A0AAV9XU32</accession>
<evidence type="ECO:0000313" key="2">
    <source>
        <dbReference type="Proteomes" id="UP001311799"/>
    </source>
</evidence>
<dbReference type="AlphaFoldDB" id="A0AAV9XU32"/>
<sequence>MDDKKLVFRNYCPRSQCYTKSEEHLLNLQLIRSKVLDDSILETEITNVISPDRDYNYDIKRDFELLTKELESKTERAIFELLEKKGNKPS</sequence>
<gene>
    <name evidence="1" type="ORF">RS030_6900</name>
</gene>
<organism evidence="1 2">
    <name type="scientific">Cryptosporidium xiaoi</name>
    <dbReference type="NCBI Taxonomy" id="659607"/>
    <lineage>
        <taxon>Eukaryota</taxon>
        <taxon>Sar</taxon>
        <taxon>Alveolata</taxon>
        <taxon>Apicomplexa</taxon>
        <taxon>Conoidasida</taxon>
        <taxon>Coccidia</taxon>
        <taxon>Eucoccidiorida</taxon>
        <taxon>Eimeriorina</taxon>
        <taxon>Cryptosporidiidae</taxon>
        <taxon>Cryptosporidium</taxon>
    </lineage>
</organism>
<reference evidence="1 2" key="1">
    <citation type="submission" date="2023-10" db="EMBL/GenBank/DDBJ databases">
        <title>Comparative genomics analysis reveals potential genetic determinants of host preference in Cryptosporidium xiaoi.</title>
        <authorList>
            <person name="Xiao L."/>
            <person name="Li J."/>
        </authorList>
    </citation>
    <scope>NUCLEOTIDE SEQUENCE [LARGE SCALE GENOMIC DNA]</scope>
    <source>
        <strain evidence="1 2">52996</strain>
    </source>
</reference>
<dbReference type="EMBL" id="JAWDEY010000034">
    <property type="protein sequence ID" value="KAK6588201.1"/>
    <property type="molecule type" value="Genomic_DNA"/>
</dbReference>
<dbReference type="Proteomes" id="UP001311799">
    <property type="component" value="Unassembled WGS sequence"/>
</dbReference>
<evidence type="ECO:0000313" key="1">
    <source>
        <dbReference type="EMBL" id="KAK6588201.1"/>
    </source>
</evidence>
<proteinExistence type="predicted"/>
<name>A0AAV9XU32_9CRYT</name>
<keyword evidence="2" id="KW-1185">Reference proteome</keyword>
<protein>
    <submittedName>
        <fullName evidence="1">Uncharacterized protein</fullName>
    </submittedName>
</protein>
<comment type="caution">
    <text evidence="1">The sequence shown here is derived from an EMBL/GenBank/DDBJ whole genome shotgun (WGS) entry which is preliminary data.</text>
</comment>